<reference evidence="7 8" key="1">
    <citation type="journal article" date="2018" name="Mol. Biol. Evol.">
        <title>Analysis of the draft genome of the red seaweed Gracilariopsis chorda provides insights into genome size evolution in Rhodophyta.</title>
        <authorList>
            <person name="Lee J."/>
            <person name="Yang E.C."/>
            <person name="Graf L."/>
            <person name="Yang J.H."/>
            <person name="Qiu H."/>
            <person name="Zel Zion U."/>
            <person name="Chan C.X."/>
            <person name="Stephens T.G."/>
            <person name="Weber A.P.M."/>
            <person name="Boo G.H."/>
            <person name="Boo S.M."/>
            <person name="Kim K.M."/>
            <person name="Shin Y."/>
            <person name="Jung M."/>
            <person name="Lee S.J."/>
            <person name="Yim H.S."/>
            <person name="Lee J.H."/>
            <person name="Bhattacharya D."/>
            <person name="Yoon H.S."/>
        </authorList>
    </citation>
    <scope>NUCLEOTIDE SEQUENCE [LARGE SCALE GENOMIC DNA]</scope>
    <source>
        <strain evidence="7 8">SKKU-2015</strain>
        <tissue evidence="7">Whole body</tissue>
    </source>
</reference>
<organism evidence="7 8">
    <name type="scientific">Gracilariopsis chorda</name>
    <dbReference type="NCBI Taxonomy" id="448386"/>
    <lineage>
        <taxon>Eukaryota</taxon>
        <taxon>Rhodophyta</taxon>
        <taxon>Florideophyceae</taxon>
        <taxon>Rhodymeniophycidae</taxon>
        <taxon>Gracilariales</taxon>
        <taxon>Gracilariaceae</taxon>
        <taxon>Gracilariopsis</taxon>
    </lineage>
</organism>
<dbReference type="GO" id="GO:0016614">
    <property type="term" value="F:oxidoreductase activity, acting on CH-OH group of donors"/>
    <property type="evidence" value="ECO:0007669"/>
    <property type="project" value="InterPro"/>
</dbReference>
<sequence length="537" mass="57205">MQAFYLALITSALIHLTCAQFTDFLIVGGGTAGCVLASKLCVAFPNAHITILERGLPRSPQSDFLVHAPRKLFDVLGDRSVGEAITSLPDAGINGRTTVALTGATLGGSTTINGMQWTLPLPGTIEQWGVPNLTTASADPYFRRIYNKVGFGPPQNPLQYADDYVSAGVQAGFELNNNPFDTSTLRSIWQTRLSIDSNFRRNDAYSAYLRPLLDNSCAKNVAVVQGATASKIVFTQSTDSNTGATTVRATGVDTVPSPGSTHKAQRYWARREVLVTAGPYNSPKLLQLSGVGTRAVLDAAGVAQVLELPVGEATVGRASGTIPSTYSGVPDEAANNITLVNSPEARQQWEAGLGGILSTPVSAANGRAGTDAYFGCTIVPFVPGPPELRSACYHNTETTGYLRIRDSNPFSAPLLKNNFLSSQADVNRLKRCLENMADVHRQFPASFKMRFKYPPNGVVTEGYVRSVAQWGAHFVGGCAIGDVVTGEFKVKGCSGLRVIDASSIPTMPVSAGPMASVYLLAELMGDRLVEEYKGVLE</sequence>
<evidence type="ECO:0000256" key="2">
    <source>
        <dbReference type="ARBA" id="ARBA00010790"/>
    </source>
</evidence>
<dbReference type="InterPro" id="IPR012132">
    <property type="entry name" value="GMC_OxRdtase"/>
</dbReference>
<dbReference type="Pfam" id="PF00732">
    <property type="entry name" value="GMC_oxred_N"/>
    <property type="match status" value="1"/>
</dbReference>
<feature type="domain" description="Glucose-methanol-choline oxidoreductase N-terminal" evidence="6">
    <location>
        <begin position="278"/>
        <end position="292"/>
    </location>
</feature>
<evidence type="ECO:0000313" key="7">
    <source>
        <dbReference type="EMBL" id="PXF44461.1"/>
    </source>
</evidence>
<evidence type="ECO:0000259" key="6">
    <source>
        <dbReference type="PROSITE" id="PS00624"/>
    </source>
</evidence>
<comment type="caution">
    <text evidence="7">The sequence shown here is derived from an EMBL/GenBank/DDBJ whole genome shotgun (WGS) entry which is preliminary data.</text>
</comment>
<dbReference type="Gene3D" id="3.50.50.60">
    <property type="entry name" value="FAD/NAD(P)-binding domain"/>
    <property type="match status" value="1"/>
</dbReference>
<dbReference type="PANTHER" id="PTHR11552">
    <property type="entry name" value="GLUCOSE-METHANOL-CHOLINE GMC OXIDOREDUCTASE"/>
    <property type="match status" value="1"/>
</dbReference>
<dbReference type="Pfam" id="PF05199">
    <property type="entry name" value="GMC_oxred_C"/>
    <property type="match status" value="1"/>
</dbReference>
<dbReference type="GO" id="GO:0050660">
    <property type="term" value="F:flavin adenine dinucleotide binding"/>
    <property type="evidence" value="ECO:0007669"/>
    <property type="project" value="InterPro"/>
</dbReference>
<dbReference type="InterPro" id="IPR000172">
    <property type="entry name" value="GMC_OxRdtase_N"/>
</dbReference>
<dbReference type="SUPFAM" id="SSF51905">
    <property type="entry name" value="FAD/NAD(P)-binding domain"/>
    <property type="match status" value="1"/>
</dbReference>
<dbReference type="PANTHER" id="PTHR11552:SF147">
    <property type="entry name" value="CHOLINE DEHYDROGENASE, MITOCHONDRIAL"/>
    <property type="match status" value="1"/>
</dbReference>
<protein>
    <submittedName>
        <fullName evidence="7">Oxygen-dependent choline dehydrogenase</fullName>
    </submittedName>
</protein>
<dbReference type="PIRSF" id="PIRSF000137">
    <property type="entry name" value="Alcohol_oxidase"/>
    <property type="match status" value="1"/>
</dbReference>
<keyword evidence="4" id="KW-0274">FAD</keyword>
<dbReference type="OrthoDB" id="269227at2759"/>
<name>A0A2V3IQR9_9FLOR</name>
<gene>
    <name evidence="7" type="ORF">BWQ96_05789</name>
</gene>
<accession>A0A2V3IQR9</accession>
<keyword evidence="8" id="KW-1185">Reference proteome</keyword>
<comment type="similarity">
    <text evidence="2">Belongs to the GMC oxidoreductase family.</text>
</comment>
<proteinExistence type="inferred from homology"/>
<evidence type="ECO:0000313" key="8">
    <source>
        <dbReference type="Proteomes" id="UP000247409"/>
    </source>
</evidence>
<keyword evidence="5" id="KW-0732">Signal</keyword>
<dbReference type="SUPFAM" id="SSF54373">
    <property type="entry name" value="FAD-linked reductases, C-terminal domain"/>
    <property type="match status" value="1"/>
</dbReference>
<dbReference type="Proteomes" id="UP000247409">
    <property type="component" value="Unassembled WGS sequence"/>
</dbReference>
<dbReference type="InterPro" id="IPR007867">
    <property type="entry name" value="GMC_OxRtase_C"/>
</dbReference>
<dbReference type="InterPro" id="IPR036188">
    <property type="entry name" value="FAD/NAD-bd_sf"/>
</dbReference>
<comment type="cofactor">
    <cofactor evidence="1">
        <name>FAD</name>
        <dbReference type="ChEBI" id="CHEBI:57692"/>
    </cofactor>
</comment>
<feature type="chain" id="PRO_5015982178" evidence="5">
    <location>
        <begin position="20"/>
        <end position="537"/>
    </location>
</feature>
<dbReference type="STRING" id="448386.A0A2V3IQR9"/>
<evidence type="ECO:0000256" key="3">
    <source>
        <dbReference type="ARBA" id="ARBA00022630"/>
    </source>
</evidence>
<dbReference type="Gene3D" id="3.30.410.40">
    <property type="match status" value="1"/>
</dbReference>
<dbReference type="EMBL" id="NBIV01000090">
    <property type="protein sequence ID" value="PXF44461.1"/>
    <property type="molecule type" value="Genomic_DNA"/>
</dbReference>
<evidence type="ECO:0000256" key="4">
    <source>
        <dbReference type="ARBA" id="ARBA00022827"/>
    </source>
</evidence>
<evidence type="ECO:0000256" key="1">
    <source>
        <dbReference type="ARBA" id="ARBA00001974"/>
    </source>
</evidence>
<dbReference type="PROSITE" id="PS00624">
    <property type="entry name" value="GMC_OXRED_2"/>
    <property type="match status" value="1"/>
</dbReference>
<keyword evidence="3" id="KW-0285">Flavoprotein</keyword>
<evidence type="ECO:0000256" key="5">
    <source>
        <dbReference type="SAM" id="SignalP"/>
    </source>
</evidence>
<feature type="signal peptide" evidence="5">
    <location>
        <begin position="1"/>
        <end position="19"/>
    </location>
</feature>
<dbReference type="AlphaFoldDB" id="A0A2V3IQR9"/>